<evidence type="ECO:0000313" key="1">
    <source>
        <dbReference type="EMBL" id="CAG8854453.1"/>
    </source>
</evidence>
<sequence>YYMVKKNESSVYKNNNKVLQTSSLNSEDKAIAENALQNLRRIL</sequence>
<evidence type="ECO:0000313" key="2">
    <source>
        <dbReference type="Proteomes" id="UP000789901"/>
    </source>
</evidence>
<accession>A0ABN7XGM1</accession>
<organism evidence="1 2">
    <name type="scientific">Gigaspora margarita</name>
    <dbReference type="NCBI Taxonomy" id="4874"/>
    <lineage>
        <taxon>Eukaryota</taxon>
        <taxon>Fungi</taxon>
        <taxon>Fungi incertae sedis</taxon>
        <taxon>Mucoromycota</taxon>
        <taxon>Glomeromycotina</taxon>
        <taxon>Glomeromycetes</taxon>
        <taxon>Diversisporales</taxon>
        <taxon>Gigasporaceae</taxon>
        <taxon>Gigaspora</taxon>
    </lineage>
</organism>
<protein>
    <submittedName>
        <fullName evidence="1">22959_t:CDS:1</fullName>
    </submittedName>
</protein>
<proteinExistence type="predicted"/>
<feature type="non-terminal residue" evidence="1">
    <location>
        <position position="1"/>
    </location>
</feature>
<reference evidence="1 2" key="1">
    <citation type="submission" date="2021-06" db="EMBL/GenBank/DDBJ databases">
        <authorList>
            <person name="Kallberg Y."/>
            <person name="Tangrot J."/>
            <person name="Rosling A."/>
        </authorList>
    </citation>
    <scope>NUCLEOTIDE SEQUENCE [LARGE SCALE GENOMIC DNA]</scope>
    <source>
        <strain evidence="1 2">120-4 pot B 10/14</strain>
    </source>
</reference>
<keyword evidence="2" id="KW-1185">Reference proteome</keyword>
<name>A0ABN7XGM1_GIGMA</name>
<gene>
    <name evidence="1" type="ORF">GMARGA_LOCUS43274</name>
</gene>
<comment type="caution">
    <text evidence="1">The sequence shown here is derived from an EMBL/GenBank/DDBJ whole genome shotgun (WGS) entry which is preliminary data.</text>
</comment>
<feature type="non-terminal residue" evidence="1">
    <location>
        <position position="43"/>
    </location>
</feature>
<dbReference type="EMBL" id="CAJVQB010138178">
    <property type="protein sequence ID" value="CAG8854453.1"/>
    <property type="molecule type" value="Genomic_DNA"/>
</dbReference>
<dbReference type="Proteomes" id="UP000789901">
    <property type="component" value="Unassembled WGS sequence"/>
</dbReference>